<dbReference type="STRING" id="490899.DKAM_1075"/>
<dbReference type="Gene3D" id="3.30.70.3160">
    <property type="match status" value="1"/>
</dbReference>
<keyword evidence="2" id="KW-0413">Isomerase</keyword>
<dbReference type="InterPro" id="IPR042214">
    <property type="entry name" value="TruD_catalytic"/>
</dbReference>
<organism evidence="4 5">
    <name type="scientific">Desulfurococcus amylolyticus (strain DSM 18924 / JCM 16383 / VKM B-2413 / 1221n)</name>
    <name type="common">Desulfurococcus kamchatkensis</name>
    <dbReference type="NCBI Taxonomy" id="490899"/>
    <lineage>
        <taxon>Archaea</taxon>
        <taxon>Thermoproteota</taxon>
        <taxon>Thermoprotei</taxon>
        <taxon>Desulfurococcales</taxon>
        <taxon>Desulfurococcaceae</taxon>
        <taxon>Desulfurococcus</taxon>
    </lineage>
</organism>
<dbReference type="PANTHER" id="PTHR13326">
    <property type="entry name" value="TRNA PSEUDOURIDINE SYNTHASE D"/>
    <property type="match status" value="1"/>
</dbReference>
<evidence type="ECO:0000256" key="1">
    <source>
        <dbReference type="ARBA" id="ARBA00007953"/>
    </source>
</evidence>
<dbReference type="Pfam" id="PF01142">
    <property type="entry name" value="TruD"/>
    <property type="match status" value="1"/>
</dbReference>
<dbReference type="Gene3D" id="3.30.2350.20">
    <property type="entry name" value="TruD, catalytic domain"/>
    <property type="match status" value="2"/>
</dbReference>
<dbReference type="GO" id="GO:0003723">
    <property type="term" value="F:RNA binding"/>
    <property type="evidence" value="ECO:0007669"/>
    <property type="project" value="InterPro"/>
</dbReference>
<sequence>MDSDTGRIYPHPLDYVSGLKYSLTSLSVNHEYRITPSSFIVREVIDEGYLVKRVDLHGREGYIVVRVVKRGLDTFEALRILSRKLDIPVENIHFHGLKDKNATTTSYFYIKRLLVDERIFPIQGDKAVFEIAGYTRFKPGREIFKGNEFEVLIQGLDERQQEVMKRILELISRHGLPAYYGYQRFGVKRYNTHLLGKYVVKRRENCFSRILLDTMYPGEDLEAIVKRIRRDFTGFYYEGRYVRAGYNGLGLKNVLRALNEIIIDAYAGYLYNLLLNKIIEEKGFVDLDKEYPMPGCIESVELYSGIFSEEGLTLEEARSLPCYYRNGLFKPLNTRMSCAGDVCRLVFMLEPGLYATIVLRELFKEKLVLS</sequence>
<dbReference type="AlphaFoldDB" id="B8D5M0"/>
<evidence type="ECO:0000313" key="5">
    <source>
        <dbReference type="Proteomes" id="UP000006903"/>
    </source>
</evidence>
<accession>B8D5M0</accession>
<reference evidence="4 5" key="1">
    <citation type="journal article" date="2009" name="J. Bacteriol.">
        <title>Complete genome sequence of the anaerobic, protein-degrading hyperthermophilic crenarchaeon Desulfurococcus kamchatkensis.</title>
        <authorList>
            <person name="Ravin N.V."/>
            <person name="Mardanov A.V."/>
            <person name="Beletsky A.V."/>
            <person name="Kublanov I.V."/>
            <person name="Kolganova T.V."/>
            <person name="Lebedinsky A.V."/>
            <person name="Chernyh N.A."/>
            <person name="Bonch-Osmolovskaya E.A."/>
            <person name="Skryabin K.G."/>
        </authorList>
    </citation>
    <scope>NUCLEOTIDE SEQUENCE [LARGE SCALE GENOMIC DNA]</scope>
    <source>
        <strain evidence="5">DSM 18924 / JCM 16383 / VKM B-2413 / 1221n</strain>
    </source>
</reference>
<dbReference type="GO" id="GO:0001522">
    <property type="term" value="P:pseudouridine synthesis"/>
    <property type="evidence" value="ECO:0007669"/>
    <property type="project" value="InterPro"/>
</dbReference>
<feature type="domain" description="TRUD" evidence="3">
    <location>
        <begin position="175"/>
        <end position="370"/>
    </location>
</feature>
<dbReference type="EMBL" id="CP001140">
    <property type="protein sequence ID" value="ACL11401.1"/>
    <property type="molecule type" value="Genomic_DNA"/>
</dbReference>
<dbReference type="PROSITE" id="PS50984">
    <property type="entry name" value="TRUD"/>
    <property type="match status" value="1"/>
</dbReference>
<dbReference type="PANTHER" id="PTHR13326:SF21">
    <property type="entry name" value="PSEUDOURIDYLATE SYNTHASE PUS7L"/>
    <property type="match status" value="1"/>
</dbReference>
<gene>
    <name evidence="4" type="ordered locus">DKAM_1075</name>
</gene>
<proteinExistence type="inferred from homology"/>
<dbReference type="Proteomes" id="UP000006903">
    <property type="component" value="Chromosome"/>
</dbReference>
<dbReference type="eggNOG" id="arCOG04252">
    <property type="taxonomic scope" value="Archaea"/>
</dbReference>
<dbReference type="Gene3D" id="1.10.1510.30">
    <property type="match status" value="1"/>
</dbReference>
<evidence type="ECO:0000259" key="3">
    <source>
        <dbReference type="PROSITE" id="PS50984"/>
    </source>
</evidence>
<dbReference type="GeneID" id="7171816"/>
<dbReference type="InterPro" id="IPR011760">
    <property type="entry name" value="PsdUridine_synth_TruD_insert"/>
</dbReference>
<dbReference type="HOGENOM" id="CLU_005281_4_1_2"/>
<evidence type="ECO:0000256" key="2">
    <source>
        <dbReference type="ARBA" id="ARBA00023235"/>
    </source>
</evidence>
<dbReference type="InterPro" id="IPR001656">
    <property type="entry name" value="PsdUridine_synth_TruD"/>
</dbReference>
<dbReference type="GO" id="GO:0009982">
    <property type="term" value="F:pseudouridine synthase activity"/>
    <property type="evidence" value="ECO:0007669"/>
    <property type="project" value="InterPro"/>
</dbReference>
<dbReference type="SUPFAM" id="SSF55120">
    <property type="entry name" value="Pseudouridine synthase"/>
    <property type="match status" value="1"/>
</dbReference>
<dbReference type="RefSeq" id="WP_012608742.1">
    <property type="nucleotide sequence ID" value="NC_011766.1"/>
</dbReference>
<protein>
    <submittedName>
        <fullName evidence="4">tRNA pseudouridine synthase D</fullName>
    </submittedName>
</protein>
<name>B8D5M0_DESA1</name>
<comment type="similarity">
    <text evidence="1">Belongs to the pseudouridine synthase TruD family.</text>
</comment>
<dbReference type="InterPro" id="IPR020103">
    <property type="entry name" value="PsdUridine_synth_cat_dom_sf"/>
</dbReference>
<evidence type="ECO:0000313" key="4">
    <source>
        <dbReference type="EMBL" id="ACL11401.1"/>
    </source>
</evidence>
<dbReference type="KEGG" id="dka:DKAM_1075"/>